<evidence type="ECO:0000256" key="1">
    <source>
        <dbReference type="ARBA" id="ARBA00005030"/>
    </source>
</evidence>
<dbReference type="InterPro" id="IPR015947">
    <property type="entry name" value="PUA-like_sf"/>
</dbReference>
<dbReference type="Pfam" id="PF17884">
    <property type="entry name" value="DUF5591"/>
    <property type="match status" value="1"/>
</dbReference>
<dbReference type="InterPro" id="IPR036511">
    <property type="entry name" value="TGT-like_sf"/>
</dbReference>
<dbReference type="PANTHER" id="PTHR46499:SF2">
    <property type="entry name" value="ARCHAEOSINE SYNTHASE"/>
    <property type="match status" value="1"/>
</dbReference>
<dbReference type="STRING" id="1041930.Mtc_1748"/>
<dbReference type="GO" id="GO:0002099">
    <property type="term" value="P:tRNA wobble guanine modification"/>
    <property type="evidence" value="ECO:0007669"/>
    <property type="project" value="TreeGrafter"/>
</dbReference>
<comment type="similarity">
    <text evidence="2">Belongs to the archaeosine synthase type 1 family.</text>
</comment>
<feature type="domain" description="PUA" evidence="4">
    <location>
        <begin position="527"/>
        <end position="594"/>
    </location>
</feature>
<dbReference type="KEGG" id="mez:Mtc_1748"/>
<dbReference type="EMBL" id="CP003243">
    <property type="protein sequence ID" value="AFD00492.1"/>
    <property type="molecule type" value="Genomic_DNA"/>
</dbReference>
<dbReference type="Proteomes" id="UP000005233">
    <property type="component" value="Chromosome"/>
</dbReference>
<dbReference type="Pfam" id="PF01702">
    <property type="entry name" value="TGT"/>
    <property type="match status" value="1"/>
</dbReference>
<dbReference type="SUPFAM" id="SSF88697">
    <property type="entry name" value="PUA domain-like"/>
    <property type="match status" value="1"/>
</dbReference>
<dbReference type="CDD" id="cd21149">
    <property type="entry name" value="PUA_archaeosine_TGT"/>
    <property type="match status" value="1"/>
</dbReference>
<dbReference type="GeneID" id="11971889"/>
<dbReference type="InterPro" id="IPR050076">
    <property type="entry name" value="ArchSynthase1/Queuine_TRR"/>
</dbReference>
<reference evidence="5 6" key="1">
    <citation type="journal article" date="2012" name="J. Bacteriol.">
        <title>Complete genome sequence of a thermophilic methanogen, Methanocella conradii HZ254, isolated from Chinese rice field soil.</title>
        <authorList>
            <person name="Lu Z."/>
            <person name="Lu Y."/>
        </authorList>
    </citation>
    <scope>NUCLEOTIDE SEQUENCE [LARGE SCALE GENOMIC DNA]</scope>
    <source>
        <strain evidence="6">DSM 24694 / JCM 17849 / CGMCC 1.5162 / HZ254</strain>
    </source>
</reference>
<dbReference type="NCBIfam" id="TIGR00451">
    <property type="entry name" value="unchar_dom_2"/>
    <property type="match status" value="1"/>
</dbReference>
<keyword evidence="5" id="KW-0808">Transferase</keyword>
<dbReference type="SMART" id="SM00359">
    <property type="entry name" value="PUA"/>
    <property type="match status" value="1"/>
</dbReference>
<organism evidence="5 6">
    <name type="scientific">Methanocella conradii (strain DSM 24694 / JCM 17849 / CGMCC 1.5162 / HZ254)</name>
    <dbReference type="NCBI Taxonomy" id="1041930"/>
    <lineage>
        <taxon>Archaea</taxon>
        <taxon>Methanobacteriati</taxon>
        <taxon>Methanobacteriota</taxon>
        <taxon>Stenosarchaea group</taxon>
        <taxon>Methanomicrobia</taxon>
        <taxon>Methanocellales</taxon>
        <taxon>Methanocellaceae</taxon>
        <taxon>Methanocella</taxon>
    </lineage>
</organism>
<dbReference type="GO" id="GO:0003723">
    <property type="term" value="F:RNA binding"/>
    <property type="evidence" value="ECO:0007669"/>
    <property type="project" value="InterPro"/>
</dbReference>
<dbReference type="NCBIfam" id="NF040592">
    <property type="entry name" value="tRNA_mod_ArcS"/>
    <property type="match status" value="1"/>
</dbReference>
<dbReference type="PANTHER" id="PTHR46499">
    <property type="entry name" value="QUEUINE TRNA-RIBOSYLTRANSFERASE"/>
    <property type="match status" value="1"/>
</dbReference>
<dbReference type="SUPFAM" id="SSF88802">
    <property type="entry name" value="Pre-PUA domain"/>
    <property type="match status" value="1"/>
</dbReference>
<dbReference type="Gene3D" id="3.40.50.10630">
    <property type="entry name" value="Uracil-DNA glycosylase-like"/>
    <property type="match status" value="1"/>
</dbReference>
<comment type="pathway">
    <text evidence="1">tRNA modification; archaeosine-tRNA biosynthesis.</text>
</comment>
<dbReference type="SUPFAM" id="SSF52141">
    <property type="entry name" value="Uracil-DNA glycosylase-like"/>
    <property type="match status" value="1"/>
</dbReference>
<dbReference type="InterPro" id="IPR038250">
    <property type="entry name" value="TGT_C2_sf"/>
</dbReference>
<evidence type="ECO:0000313" key="6">
    <source>
        <dbReference type="Proteomes" id="UP000005233"/>
    </source>
</evidence>
<dbReference type="RefSeq" id="WP_014406323.1">
    <property type="nucleotide sequence ID" value="NC_017034.1"/>
</dbReference>
<dbReference type="Pfam" id="PF01472">
    <property type="entry name" value="PUA"/>
    <property type="match status" value="1"/>
</dbReference>
<dbReference type="InterPro" id="IPR053418">
    <property type="entry name" value="Archaeosine_synthase_1"/>
</dbReference>
<dbReference type="InterPro" id="IPR036895">
    <property type="entry name" value="Uracil-DNA_glycosylase-like_sf"/>
</dbReference>
<dbReference type="PROSITE" id="PS50890">
    <property type="entry name" value="PUA"/>
    <property type="match status" value="1"/>
</dbReference>
<dbReference type="Gene3D" id="3.10.450.90">
    <property type="entry name" value="ArcTGT, C2 domain"/>
    <property type="match status" value="1"/>
</dbReference>
<dbReference type="eggNOG" id="arCOG00990">
    <property type="taxonomic scope" value="Archaea"/>
</dbReference>
<keyword evidence="6" id="KW-1185">Reference proteome</keyword>
<protein>
    <submittedName>
        <fullName evidence="5">tRNA-archaeosine synthase</fullName>
        <ecNumber evidence="5">2.4.2.-</ecNumber>
    </submittedName>
</protein>
<name>H8I9P1_METCZ</name>
<dbReference type="Pfam" id="PF14810">
    <property type="entry name" value="TGT_C2"/>
    <property type="match status" value="1"/>
</dbReference>
<dbReference type="GO" id="GO:0016757">
    <property type="term" value="F:glycosyltransferase activity"/>
    <property type="evidence" value="ECO:0007669"/>
    <property type="project" value="UniProtKB-KW"/>
</dbReference>
<sequence length="595" mass="66401">MTRFFEVTHRDGAARLGRILIRGGVETPYIERTHESIMVNEGNALLHEQISCAIDSVNILPYIGLPYHAPKGLINFFAPLARDKMEMEAPVGVVVHPDWHVEGADVYVMAGARAIEGDARALLDSIIKIRASSKPDTALYVPALATPENLSLLIYLGADIVDDVLTTAKAYEGLYLTQDGEFSPGELFDLPCSCEVCRNNTPEGLRSMRAKERFELLAKHNYLRLEEELKRVKLHIRRGMLREYVEKQCRSRPWLTALLRLADAQYDYLEQRTPTYRSSRMLACSAESQNRVEVRRFAQRVKERFRSNGDILLIIPCSARKPYSASQSHMALASALGKYKNYVHELILTSPLGVVPRELELVYPAAHYDVAVTGVWDLEERQWVSGCLRDYLDTHSFKKVLAHVDGPYVEVCKQSGHEMVFTSRGRITSEESLLSLVEHVRAAVDELGTKPRSAKDLMLDLFRGMADYQFGAGNGELLVPEDATVKGRYPRYALFGGREQLCSISPDYGSLSLTLEGAKRMRLEPDYEVTIGDFVPKGSVLAPGIIGASLQIRPGDDVLVKGPKAIGVGKAKMSGYEMVGSTRGMAVELRHVERL</sequence>
<gene>
    <name evidence="5" type="ordered locus">Mtc_1748</name>
</gene>
<dbReference type="InterPro" id="IPR040777">
    <property type="entry name" value="DUF5591"/>
</dbReference>
<dbReference type="HOGENOM" id="CLU_029831_0_0_2"/>
<dbReference type="InterPro" id="IPR036974">
    <property type="entry name" value="PUA_sf"/>
</dbReference>
<dbReference type="AlphaFoldDB" id="H8I9P1"/>
<dbReference type="UniPathway" id="UPA00393"/>
<evidence type="ECO:0000313" key="5">
    <source>
        <dbReference type="EMBL" id="AFD00492.1"/>
    </source>
</evidence>
<accession>H8I9P1</accession>
<dbReference type="InterPro" id="IPR029402">
    <property type="entry name" value="TGT_C2"/>
</dbReference>
<dbReference type="SUPFAM" id="SSF51713">
    <property type="entry name" value="tRNA-guanine transglycosylase"/>
    <property type="match status" value="1"/>
</dbReference>
<evidence type="ECO:0000256" key="3">
    <source>
        <dbReference type="ARBA" id="ARBA00022694"/>
    </source>
</evidence>
<dbReference type="Gene3D" id="3.20.20.105">
    <property type="entry name" value="Queuine tRNA-ribosyltransferase-like"/>
    <property type="match status" value="1"/>
</dbReference>
<evidence type="ECO:0000259" key="4">
    <source>
        <dbReference type="SMART" id="SM00359"/>
    </source>
</evidence>
<evidence type="ECO:0000256" key="2">
    <source>
        <dbReference type="ARBA" id="ARBA00008906"/>
    </source>
</evidence>
<dbReference type="OrthoDB" id="115061at2157"/>
<dbReference type="Gene3D" id="2.30.130.10">
    <property type="entry name" value="PUA domain"/>
    <property type="match status" value="1"/>
</dbReference>
<dbReference type="EC" id="2.4.2.-" evidence="5"/>
<dbReference type="InterPro" id="IPR002616">
    <property type="entry name" value="tRNA_ribo_trans-like"/>
</dbReference>
<dbReference type="GO" id="GO:0005737">
    <property type="term" value="C:cytoplasm"/>
    <property type="evidence" value="ECO:0007669"/>
    <property type="project" value="TreeGrafter"/>
</dbReference>
<proteinExistence type="inferred from homology"/>
<dbReference type="InterPro" id="IPR004521">
    <property type="entry name" value="Uncharacterised_CHP00451"/>
</dbReference>
<keyword evidence="3" id="KW-0819">tRNA processing</keyword>
<dbReference type="InterPro" id="IPR002478">
    <property type="entry name" value="PUA"/>
</dbReference>
<keyword evidence="5" id="KW-0328">Glycosyltransferase</keyword>